<name>A0AAV5SU13_9BILA</name>
<sequence>PEVIALASKSNRLLISLHNEACEFTISKDLTTLLFETAGKGAISSIHLQLSQQKLVSIRSLKIPCHSHGRGSSVRVDSLFPLVFG</sequence>
<dbReference type="Proteomes" id="UP001432027">
    <property type="component" value="Unassembled WGS sequence"/>
</dbReference>
<protein>
    <submittedName>
        <fullName evidence="1">Uncharacterized protein</fullName>
    </submittedName>
</protein>
<proteinExistence type="predicted"/>
<evidence type="ECO:0000313" key="2">
    <source>
        <dbReference type="Proteomes" id="UP001432027"/>
    </source>
</evidence>
<feature type="non-terminal residue" evidence="1">
    <location>
        <position position="85"/>
    </location>
</feature>
<accession>A0AAV5SU13</accession>
<evidence type="ECO:0000313" key="1">
    <source>
        <dbReference type="EMBL" id="GMS86846.1"/>
    </source>
</evidence>
<reference evidence="1" key="1">
    <citation type="submission" date="2023-10" db="EMBL/GenBank/DDBJ databases">
        <title>Genome assembly of Pristionchus species.</title>
        <authorList>
            <person name="Yoshida K."/>
            <person name="Sommer R.J."/>
        </authorList>
    </citation>
    <scope>NUCLEOTIDE SEQUENCE</scope>
    <source>
        <strain evidence="1">RS0144</strain>
    </source>
</reference>
<feature type="non-terminal residue" evidence="1">
    <location>
        <position position="1"/>
    </location>
</feature>
<comment type="caution">
    <text evidence="1">The sequence shown here is derived from an EMBL/GenBank/DDBJ whole genome shotgun (WGS) entry which is preliminary data.</text>
</comment>
<organism evidence="1 2">
    <name type="scientific">Pristionchus entomophagus</name>
    <dbReference type="NCBI Taxonomy" id="358040"/>
    <lineage>
        <taxon>Eukaryota</taxon>
        <taxon>Metazoa</taxon>
        <taxon>Ecdysozoa</taxon>
        <taxon>Nematoda</taxon>
        <taxon>Chromadorea</taxon>
        <taxon>Rhabditida</taxon>
        <taxon>Rhabditina</taxon>
        <taxon>Diplogasteromorpha</taxon>
        <taxon>Diplogasteroidea</taxon>
        <taxon>Neodiplogasteridae</taxon>
        <taxon>Pristionchus</taxon>
    </lineage>
</organism>
<keyword evidence="2" id="KW-1185">Reference proteome</keyword>
<gene>
    <name evidence="1" type="ORF">PENTCL1PPCAC_9021</name>
</gene>
<dbReference type="AlphaFoldDB" id="A0AAV5SU13"/>
<dbReference type="EMBL" id="BTSX01000002">
    <property type="protein sequence ID" value="GMS86846.1"/>
    <property type="molecule type" value="Genomic_DNA"/>
</dbReference>